<gene>
    <name evidence="1" type="ORF">SI7747_05006643</name>
</gene>
<evidence type="ECO:0000313" key="1">
    <source>
        <dbReference type="EMBL" id="CAA2620474.1"/>
    </source>
</evidence>
<reference evidence="1 2" key="1">
    <citation type="submission" date="2019-12" db="EMBL/GenBank/DDBJ databases">
        <authorList>
            <person name="Scholz U."/>
            <person name="Mascher M."/>
            <person name="Fiebig A."/>
        </authorList>
    </citation>
    <scope>NUCLEOTIDE SEQUENCE</scope>
</reference>
<dbReference type="EMBL" id="CACRZD030000005">
    <property type="protein sequence ID" value="CAA6660224.1"/>
    <property type="molecule type" value="Genomic_DNA"/>
</dbReference>
<accession>A0A7I8ITE5</accession>
<proteinExistence type="predicted"/>
<organism evidence="1">
    <name type="scientific">Spirodela intermedia</name>
    <name type="common">Intermediate duckweed</name>
    <dbReference type="NCBI Taxonomy" id="51605"/>
    <lineage>
        <taxon>Eukaryota</taxon>
        <taxon>Viridiplantae</taxon>
        <taxon>Streptophyta</taxon>
        <taxon>Embryophyta</taxon>
        <taxon>Tracheophyta</taxon>
        <taxon>Spermatophyta</taxon>
        <taxon>Magnoliopsida</taxon>
        <taxon>Liliopsida</taxon>
        <taxon>Araceae</taxon>
        <taxon>Lemnoideae</taxon>
        <taxon>Spirodela</taxon>
    </lineage>
</organism>
<evidence type="ECO:0000313" key="2">
    <source>
        <dbReference type="Proteomes" id="UP001189122"/>
    </source>
</evidence>
<dbReference type="AlphaFoldDB" id="A0A7I8ITE5"/>
<keyword evidence="2" id="KW-1185">Reference proteome</keyword>
<dbReference type="Proteomes" id="UP001189122">
    <property type="component" value="Unassembled WGS sequence"/>
</dbReference>
<name>A0A7I8ITE5_SPIIN</name>
<dbReference type="EMBL" id="LR743592">
    <property type="protein sequence ID" value="CAA2620474.1"/>
    <property type="molecule type" value="Genomic_DNA"/>
</dbReference>
<sequence>MSEHVIFGTFIAAGGYDWDDDNRAIAESYADLIAYDLVLPGAHVHSRPSLSYHGYTDYPFLDS</sequence>
<protein>
    <submittedName>
        <fullName evidence="1">Uncharacterized protein</fullName>
    </submittedName>
</protein>